<dbReference type="Pfam" id="PF03756">
    <property type="entry name" value="AfsA"/>
    <property type="match status" value="1"/>
</dbReference>
<reference evidence="3" key="1">
    <citation type="journal article" date="2019" name="Int. J. Syst. Evol. Microbiol.">
        <title>The Global Catalogue of Microorganisms (GCM) 10K type strain sequencing project: providing services to taxonomists for standard genome sequencing and annotation.</title>
        <authorList>
            <consortium name="The Broad Institute Genomics Platform"/>
            <consortium name="The Broad Institute Genome Sequencing Center for Infectious Disease"/>
            <person name="Wu L."/>
            <person name="Ma J."/>
        </authorList>
    </citation>
    <scope>NUCLEOTIDE SEQUENCE [LARGE SCALE GENOMIC DNA]</scope>
    <source>
        <strain evidence="3">XZYJ18</strain>
    </source>
</reference>
<sequence>MAHDTLVVVGDRFEEFLGTRGTVSVSALSERLRSGDVPPGSVVVAGQGMSAAQRHELERLAGPDGPDVRITGGGARSAGRRLTHKHVPKNEMITAPERAGENRFVAALLVDEHADTLEDHLTGLHIPGIALTEAARQTWTAVTERFFLGEASPKVRFVLSSFSSTFHRYVFPLPATVEYALLQRTDNAMEQVFRCLVTVRQNNAVAAEIEAEYRVIDERICAKQEAMAARASVGAALSRHTREGVDAAAG</sequence>
<dbReference type="Proteomes" id="UP001595923">
    <property type="component" value="Unassembled WGS sequence"/>
</dbReference>
<keyword evidence="3" id="KW-1185">Reference proteome</keyword>
<proteinExistence type="predicted"/>
<name>A0ABV9E217_9ACTN</name>
<dbReference type="RefSeq" id="WP_378578869.1">
    <property type="nucleotide sequence ID" value="NZ_JBHSFQ010000033.1"/>
</dbReference>
<evidence type="ECO:0000259" key="1">
    <source>
        <dbReference type="Pfam" id="PF03756"/>
    </source>
</evidence>
<evidence type="ECO:0000313" key="3">
    <source>
        <dbReference type="Proteomes" id="UP001595923"/>
    </source>
</evidence>
<evidence type="ECO:0000313" key="2">
    <source>
        <dbReference type="EMBL" id="MFC4565151.1"/>
    </source>
</evidence>
<comment type="caution">
    <text evidence="2">The sequence shown here is derived from an EMBL/GenBank/DDBJ whole genome shotgun (WGS) entry which is preliminary data.</text>
</comment>
<feature type="domain" description="A-factor biosynthesis hotdog" evidence="1">
    <location>
        <begin position="84"/>
        <end position="214"/>
    </location>
</feature>
<accession>A0ABV9E217</accession>
<dbReference type="EMBL" id="JBHSFQ010000033">
    <property type="protein sequence ID" value="MFC4565151.1"/>
    <property type="molecule type" value="Genomic_DNA"/>
</dbReference>
<gene>
    <name evidence="2" type="ORF">ACFO4E_25120</name>
</gene>
<organism evidence="2 3">
    <name type="scientific">Nocardiopsis mangrovi</name>
    <dbReference type="NCBI Taxonomy" id="1179818"/>
    <lineage>
        <taxon>Bacteria</taxon>
        <taxon>Bacillati</taxon>
        <taxon>Actinomycetota</taxon>
        <taxon>Actinomycetes</taxon>
        <taxon>Streptosporangiales</taxon>
        <taxon>Nocardiopsidaceae</taxon>
        <taxon>Nocardiopsis</taxon>
    </lineage>
</organism>
<dbReference type="InterPro" id="IPR005509">
    <property type="entry name" value="AfsA_hotdog_dom"/>
</dbReference>
<protein>
    <submittedName>
        <fullName evidence="2">AfsA-related hotdog domain-containing protein</fullName>
    </submittedName>
</protein>